<dbReference type="FunFam" id="1.20.1250.20:FF:000115">
    <property type="entry name" value="High-affinity glucose transporter"/>
    <property type="match status" value="1"/>
</dbReference>
<feature type="transmembrane region" description="Helical" evidence="9">
    <location>
        <begin position="334"/>
        <end position="354"/>
    </location>
</feature>
<dbReference type="Proteomes" id="UP000190744">
    <property type="component" value="Unassembled WGS sequence"/>
</dbReference>
<evidence type="ECO:0000256" key="7">
    <source>
        <dbReference type="ARBA" id="ARBA00023180"/>
    </source>
</evidence>
<feature type="transmembrane region" description="Helical" evidence="9">
    <location>
        <begin position="360"/>
        <end position="378"/>
    </location>
</feature>
<feature type="region of interest" description="Disordered" evidence="8">
    <location>
        <begin position="140"/>
        <end position="170"/>
    </location>
</feature>
<dbReference type="GO" id="GO:0005886">
    <property type="term" value="C:plasma membrane"/>
    <property type="evidence" value="ECO:0007669"/>
    <property type="project" value="UniProtKB-ARBA"/>
</dbReference>
<sequence>MLAKLRNPLTSKSDKGKEALRAGAEQAKSRISWVASTRFPWRVTKLLEEEPDRPRHRVLLEASGDCTATTGEYPAGDRITFYLPPSLRFKTGRSQPCGPSGAIDSCADGQAKEWWGVDHPSLSDLRRALASKARGIAALKDNESREIEQQPRTQDTDPDDVSVEPKDESNHKATLRTINALEPQHHFFQSYIQGHTYLLGSVFAGNGYWRTRARQDQRKDPTIAGWALIEITKERFGEIIPEGTAGKAWPAILISGFVAFGGILFGYDTGTISGILAMPYWDKTFSTGYTDSDGNLTITSSQSSAIVSILSAGTFFGALGAAPMGDVIGRRWGLIASTGVFTLGVAFQTAATAIPLFLAGRFFAGFGVGLISALIPLYQSETAPKWIRGFIVGSYQFAITVGLLLAAVVNNGTHNRNDTGSYRIPIAVQFAWAIILVVGMLILPETPRYLIKRDNHEGAARSLSKLRRLPRDDPALLAELAEIQANHEYEMSIGSAGYVECFKGSLGKRLLTGCLLQALQQLTGINFIFYYGTQFFKNSGFKNEFVISLITSCVNVGSTIPGLYAIDKWGRRPVLLAGAIGMTISQLLVAVLGTTTTSQDALGNIIVHNEAAQKAAIAFICIYIFFFAASWGPIAWVVTGEIFPLKVRAKSLSMTTATNWLLNWALSFATPYLVNYGPGNANLQSKIFFIWFGCCFLCITFVYTMIYETKGLTLEEVDELYNEVSSARKSIGWKPTITWTEKKEISHALGEKGPAEEHMEFQGQNPAHV</sequence>
<dbReference type="EMBL" id="LJBN01000194">
    <property type="protein sequence ID" value="OOQ83667.1"/>
    <property type="molecule type" value="Genomic_DNA"/>
</dbReference>
<dbReference type="InterPro" id="IPR036259">
    <property type="entry name" value="MFS_trans_sf"/>
</dbReference>
<evidence type="ECO:0000313" key="11">
    <source>
        <dbReference type="EMBL" id="OOQ83667.1"/>
    </source>
</evidence>
<evidence type="ECO:0000256" key="5">
    <source>
        <dbReference type="ARBA" id="ARBA00022989"/>
    </source>
</evidence>
<dbReference type="GO" id="GO:0005536">
    <property type="term" value="F:D-glucose binding"/>
    <property type="evidence" value="ECO:0007669"/>
    <property type="project" value="UniProtKB-ARBA"/>
</dbReference>
<dbReference type="PRINTS" id="PR00171">
    <property type="entry name" value="SUGRTRNSPORT"/>
</dbReference>
<feature type="transmembrane region" description="Helical" evidence="9">
    <location>
        <begin position="615"/>
        <end position="639"/>
    </location>
</feature>
<keyword evidence="3" id="KW-0813">Transport</keyword>
<dbReference type="InterPro" id="IPR003663">
    <property type="entry name" value="Sugar/inositol_transpt"/>
</dbReference>
<evidence type="ECO:0000256" key="1">
    <source>
        <dbReference type="ARBA" id="ARBA00004141"/>
    </source>
</evidence>
<comment type="subcellular location">
    <subcellularLocation>
        <location evidence="1">Membrane</location>
        <topology evidence="1">Multi-pass membrane protein</topology>
    </subcellularLocation>
</comment>
<evidence type="ECO:0000259" key="10">
    <source>
        <dbReference type="PROSITE" id="PS50850"/>
    </source>
</evidence>
<evidence type="ECO:0000256" key="9">
    <source>
        <dbReference type="SAM" id="Phobius"/>
    </source>
</evidence>
<keyword evidence="7" id="KW-0325">Glycoprotein</keyword>
<evidence type="ECO:0000256" key="4">
    <source>
        <dbReference type="ARBA" id="ARBA00022692"/>
    </source>
</evidence>
<comment type="similarity">
    <text evidence="2">Belongs to the major facilitator superfamily. Sugar transporter (TC 2.A.1.1) family.</text>
</comment>
<dbReference type="SUPFAM" id="SSF103473">
    <property type="entry name" value="MFS general substrate transporter"/>
    <property type="match status" value="1"/>
</dbReference>
<dbReference type="GO" id="GO:0010255">
    <property type="term" value="P:glucose mediated signaling pathway"/>
    <property type="evidence" value="ECO:0007669"/>
    <property type="project" value="UniProtKB-ARBA"/>
</dbReference>
<dbReference type="InterPro" id="IPR005829">
    <property type="entry name" value="Sugar_transporter_CS"/>
</dbReference>
<dbReference type="InterPro" id="IPR050360">
    <property type="entry name" value="MFS_Sugar_Transporters"/>
</dbReference>
<dbReference type="NCBIfam" id="TIGR00879">
    <property type="entry name" value="SP"/>
    <property type="match status" value="1"/>
</dbReference>
<dbReference type="PROSITE" id="PS50850">
    <property type="entry name" value="MFS"/>
    <property type="match status" value="1"/>
</dbReference>
<accession>A0A1S9RDV7</accession>
<feature type="transmembrane region" description="Helical" evidence="9">
    <location>
        <begin position="257"/>
        <end position="281"/>
    </location>
</feature>
<dbReference type="CDD" id="cd17356">
    <property type="entry name" value="MFS_HXT"/>
    <property type="match status" value="1"/>
</dbReference>
<dbReference type="InterPro" id="IPR005828">
    <property type="entry name" value="MFS_sugar_transport-like"/>
</dbReference>
<dbReference type="PROSITE" id="PS00217">
    <property type="entry name" value="SUGAR_TRANSPORT_2"/>
    <property type="match status" value="1"/>
</dbReference>
<comment type="caution">
    <text evidence="11">The sequence shown here is derived from an EMBL/GenBank/DDBJ whole genome shotgun (WGS) entry which is preliminary data.</text>
</comment>
<feature type="transmembrane region" description="Helical" evidence="9">
    <location>
        <begin position="688"/>
        <end position="706"/>
    </location>
</feature>
<dbReference type="Pfam" id="PF00083">
    <property type="entry name" value="Sugar_tr"/>
    <property type="match status" value="1"/>
</dbReference>
<evidence type="ECO:0000313" key="12">
    <source>
        <dbReference type="Proteomes" id="UP000190744"/>
    </source>
</evidence>
<proteinExistence type="inferred from homology"/>
<dbReference type="PROSITE" id="PS00216">
    <property type="entry name" value="SUGAR_TRANSPORT_1"/>
    <property type="match status" value="1"/>
</dbReference>
<feature type="transmembrane region" description="Helical" evidence="9">
    <location>
        <begin position="301"/>
        <end position="322"/>
    </location>
</feature>
<keyword evidence="4 9" id="KW-0812">Transmembrane</keyword>
<keyword evidence="11" id="KW-0762">Sugar transport</keyword>
<protein>
    <submittedName>
        <fullName evidence="11">Putative glucose transporter rco-3</fullName>
    </submittedName>
</protein>
<feature type="transmembrane region" description="Helical" evidence="9">
    <location>
        <begin position="660"/>
        <end position="676"/>
    </location>
</feature>
<keyword evidence="5 9" id="KW-1133">Transmembrane helix</keyword>
<evidence type="ECO:0000256" key="8">
    <source>
        <dbReference type="SAM" id="MobiDB-lite"/>
    </source>
</evidence>
<dbReference type="AlphaFoldDB" id="A0A1S9RDV7"/>
<keyword evidence="6 9" id="KW-0472">Membrane</keyword>
<feature type="transmembrane region" description="Helical" evidence="9">
    <location>
        <begin position="545"/>
        <end position="566"/>
    </location>
</feature>
<dbReference type="InterPro" id="IPR020846">
    <property type="entry name" value="MFS_dom"/>
</dbReference>
<evidence type="ECO:0000256" key="3">
    <source>
        <dbReference type="ARBA" id="ARBA00022448"/>
    </source>
</evidence>
<reference evidence="12" key="1">
    <citation type="submission" date="2015-09" db="EMBL/GenBank/DDBJ databases">
        <authorList>
            <person name="Fill T.P."/>
            <person name="Baretta J.F."/>
            <person name="de Almeida L.G."/>
            <person name="Rocha M."/>
            <person name="de Souza D.H."/>
            <person name="Malavazi I."/>
            <person name="Cerdeira L.T."/>
            <person name="Hong H."/>
            <person name="Samborskyy M."/>
            <person name="de Vasconcelos A.T."/>
            <person name="Leadlay P."/>
            <person name="Rodrigues-Filho E."/>
        </authorList>
    </citation>
    <scope>NUCLEOTIDE SEQUENCE [LARGE SCALE GENOMIC DNA]</scope>
    <source>
        <strain evidence="12">LaBioMMi 136</strain>
    </source>
</reference>
<feature type="transmembrane region" description="Helical" evidence="9">
    <location>
        <begin position="573"/>
        <end position="595"/>
    </location>
</feature>
<evidence type="ECO:0000256" key="2">
    <source>
        <dbReference type="ARBA" id="ARBA00010992"/>
    </source>
</evidence>
<feature type="transmembrane region" description="Helical" evidence="9">
    <location>
        <begin position="390"/>
        <end position="410"/>
    </location>
</feature>
<feature type="compositionally biased region" description="Basic and acidic residues" evidence="8">
    <location>
        <begin position="140"/>
        <end position="149"/>
    </location>
</feature>
<dbReference type="PANTHER" id="PTHR48022:SF17">
    <property type="entry name" value="HEXOSE TRANSPORTER"/>
    <property type="match status" value="1"/>
</dbReference>
<feature type="domain" description="Major facilitator superfamily (MFS) profile" evidence="10">
    <location>
        <begin position="254"/>
        <end position="710"/>
    </location>
</feature>
<dbReference type="GO" id="GO:0005351">
    <property type="term" value="F:carbohydrate:proton symporter activity"/>
    <property type="evidence" value="ECO:0007669"/>
    <property type="project" value="TreeGrafter"/>
</dbReference>
<gene>
    <name evidence="11" type="ORF">PEBR_35956</name>
</gene>
<feature type="transmembrane region" description="Helical" evidence="9">
    <location>
        <begin position="422"/>
        <end position="443"/>
    </location>
</feature>
<feature type="region of interest" description="Disordered" evidence="8">
    <location>
        <begin position="1"/>
        <end position="25"/>
    </location>
</feature>
<dbReference type="Gene3D" id="1.20.1250.20">
    <property type="entry name" value="MFS general substrate transporter like domains"/>
    <property type="match status" value="1"/>
</dbReference>
<evidence type="ECO:0000256" key="6">
    <source>
        <dbReference type="ARBA" id="ARBA00023136"/>
    </source>
</evidence>
<name>A0A1S9RDV7_PENBI</name>
<feature type="transmembrane region" description="Helical" evidence="9">
    <location>
        <begin position="510"/>
        <end position="533"/>
    </location>
</feature>
<organism evidence="11 12">
    <name type="scientific">Penicillium brasilianum</name>
    <dbReference type="NCBI Taxonomy" id="104259"/>
    <lineage>
        <taxon>Eukaryota</taxon>
        <taxon>Fungi</taxon>
        <taxon>Dikarya</taxon>
        <taxon>Ascomycota</taxon>
        <taxon>Pezizomycotina</taxon>
        <taxon>Eurotiomycetes</taxon>
        <taxon>Eurotiomycetidae</taxon>
        <taxon>Eurotiales</taxon>
        <taxon>Aspergillaceae</taxon>
        <taxon>Penicillium</taxon>
    </lineage>
</organism>
<dbReference type="PANTHER" id="PTHR48022">
    <property type="entry name" value="PLASTIDIC GLUCOSE TRANSPORTER 4"/>
    <property type="match status" value="1"/>
</dbReference>